<feature type="compositionally biased region" description="Basic residues" evidence="1">
    <location>
        <begin position="1"/>
        <end position="18"/>
    </location>
</feature>
<dbReference type="KEGG" id="mbd:MEBOL_004100"/>
<sequence length="498" mass="54921">MSARRQTTKRKPRAKARAKQAAPAPSRSPAPVFRQSRPGVPAGFYSRTHAMDVGGARTSPGEVMERRASHRRMKEAAMAAARSSEKGAERDAHEQERMAALLRAQQEAVWINPVRSDYFGTEEHRALGELIDQILAGKNPFTEAVQVDAVALRRVAGPGPTGTPLTRQDVGFSREWEGWLRGEELALTGVFPKGRELPVRDGLGLGYGDVVALAGDFYATLDELRRKLSPAIRREIQGITPSRPGALQLQCLVGPVRFLQLASCNFDHFTPHNWLRWAEEHLAALEQALAWNLDEALLRNAFGDHFLTDAFASGHMRVPRVLLARSAPLSVLGGFPSRDMHNEENTHGLWVENMAGDVWHAYGDEHLGDNPVHMSLAAAALGRSVRRVYRAWRMDAPERKKLHALLPQAKEEVAGLRAQLKADARGERAAGLRPDALPDLFGDAGLGLDPVRELLPMPLEVTALPFEGGRLGNYPPLYGPRKVKRRGTPPFADWFTLG</sequence>
<evidence type="ECO:0000313" key="3">
    <source>
        <dbReference type="Proteomes" id="UP000217289"/>
    </source>
</evidence>
<accession>A0A250IFN9</accession>
<reference evidence="2 3" key="1">
    <citation type="submission" date="2017-06" db="EMBL/GenBank/DDBJ databases">
        <authorList>
            <person name="Kim H.J."/>
            <person name="Triplett B.A."/>
        </authorList>
    </citation>
    <scope>NUCLEOTIDE SEQUENCE [LARGE SCALE GENOMIC DNA]</scope>
    <source>
        <strain evidence="2 3">DSM 14713</strain>
    </source>
</reference>
<dbReference type="Proteomes" id="UP000217289">
    <property type="component" value="Chromosome"/>
</dbReference>
<evidence type="ECO:0000313" key="2">
    <source>
        <dbReference type="EMBL" id="ATB30639.1"/>
    </source>
</evidence>
<keyword evidence="3" id="KW-1185">Reference proteome</keyword>
<evidence type="ECO:0000256" key="1">
    <source>
        <dbReference type="SAM" id="MobiDB-lite"/>
    </source>
</evidence>
<organism evidence="2 3">
    <name type="scientific">Melittangium boletus DSM 14713</name>
    <dbReference type="NCBI Taxonomy" id="1294270"/>
    <lineage>
        <taxon>Bacteria</taxon>
        <taxon>Pseudomonadati</taxon>
        <taxon>Myxococcota</taxon>
        <taxon>Myxococcia</taxon>
        <taxon>Myxococcales</taxon>
        <taxon>Cystobacterineae</taxon>
        <taxon>Archangiaceae</taxon>
        <taxon>Melittangium</taxon>
    </lineage>
</organism>
<dbReference type="AlphaFoldDB" id="A0A250IFN9"/>
<dbReference type="EMBL" id="CP022163">
    <property type="protein sequence ID" value="ATB30639.1"/>
    <property type="molecule type" value="Genomic_DNA"/>
</dbReference>
<dbReference type="CDD" id="cd22893">
    <property type="entry name" value="PlcA-like"/>
    <property type="match status" value="1"/>
</dbReference>
<gene>
    <name evidence="2" type="ORF">MEBOL_004100</name>
</gene>
<name>A0A250IFN9_9BACT</name>
<dbReference type="InterPro" id="IPR049756">
    <property type="entry name" value="PlcA-like_dom"/>
</dbReference>
<feature type="compositionally biased region" description="Low complexity" evidence="1">
    <location>
        <begin position="19"/>
        <end position="31"/>
    </location>
</feature>
<feature type="region of interest" description="Disordered" evidence="1">
    <location>
        <begin position="1"/>
        <end position="46"/>
    </location>
</feature>
<proteinExistence type="predicted"/>
<protein>
    <submittedName>
        <fullName evidence="2">Uncharacterized protein</fullName>
    </submittedName>
</protein>
<dbReference type="RefSeq" id="WP_157775304.1">
    <property type="nucleotide sequence ID" value="NZ_CP022163.1"/>
</dbReference>
<dbReference type="OrthoDB" id="737780at2"/>